<dbReference type="Gene3D" id="3.30.470.20">
    <property type="entry name" value="ATP-grasp fold, B domain"/>
    <property type="match status" value="1"/>
</dbReference>
<dbReference type="PANTHER" id="PTHR43585">
    <property type="entry name" value="FUMIPYRROLE BIOSYNTHESIS PROTEIN C"/>
    <property type="match status" value="1"/>
</dbReference>
<dbReference type="GO" id="GO:0005524">
    <property type="term" value="F:ATP binding"/>
    <property type="evidence" value="ECO:0007669"/>
    <property type="project" value="UniProtKB-UniRule"/>
</dbReference>
<dbReference type="Pfam" id="PF13535">
    <property type="entry name" value="ATP-grasp_4"/>
    <property type="match status" value="1"/>
</dbReference>
<dbReference type="Pfam" id="PF18130">
    <property type="entry name" value="ATPgrasp_N"/>
    <property type="match status" value="1"/>
</dbReference>
<dbReference type="Gene3D" id="3.40.50.20">
    <property type="match status" value="1"/>
</dbReference>
<reference evidence="6" key="1">
    <citation type="journal article" date="2014" name="Int. J. Syst. Evol. Microbiol.">
        <title>Complete genome sequence of Corynebacterium casei LMG S-19264T (=DSM 44701T), isolated from a smear-ripened cheese.</title>
        <authorList>
            <consortium name="US DOE Joint Genome Institute (JGI-PGF)"/>
            <person name="Walter F."/>
            <person name="Albersmeier A."/>
            <person name="Kalinowski J."/>
            <person name="Ruckert C."/>
        </authorList>
    </citation>
    <scope>NUCLEOTIDE SEQUENCE</scope>
    <source>
        <strain evidence="6">CGMCC 4.7312</strain>
    </source>
</reference>
<organism evidence="6 7">
    <name type="scientific">Micromonospora sonchi</name>
    <dbReference type="NCBI Taxonomy" id="1763543"/>
    <lineage>
        <taxon>Bacteria</taxon>
        <taxon>Bacillati</taxon>
        <taxon>Actinomycetota</taxon>
        <taxon>Actinomycetes</taxon>
        <taxon>Micromonosporales</taxon>
        <taxon>Micromonosporaceae</taxon>
        <taxon>Micromonospora</taxon>
    </lineage>
</organism>
<evidence type="ECO:0000256" key="4">
    <source>
        <dbReference type="PROSITE-ProRule" id="PRU00409"/>
    </source>
</evidence>
<dbReference type="InterPro" id="IPR011761">
    <property type="entry name" value="ATP-grasp"/>
</dbReference>
<dbReference type="Proteomes" id="UP000608890">
    <property type="component" value="Unassembled WGS sequence"/>
</dbReference>
<dbReference type="InterPro" id="IPR052032">
    <property type="entry name" value="ATP-dep_AA_Ligase"/>
</dbReference>
<keyword evidence="2 4" id="KW-0547">Nucleotide-binding</keyword>
<dbReference type="InterPro" id="IPR040570">
    <property type="entry name" value="LAL_C2"/>
</dbReference>
<dbReference type="PROSITE" id="PS50975">
    <property type="entry name" value="ATP_GRASP"/>
    <property type="match status" value="1"/>
</dbReference>
<dbReference type="RefSeq" id="WP_189040599.1">
    <property type="nucleotide sequence ID" value="NZ_BMNB01000002.1"/>
</dbReference>
<dbReference type="PANTHER" id="PTHR43585:SF2">
    <property type="entry name" value="ATP-GRASP ENZYME FSQD"/>
    <property type="match status" value="1"/>
</dbReference>
<dbReference type="AlphaFoldDB" id="A0A917TI95"/>
<dbReference type="EMBL" id="BMNB01000002">
    <property type="protein sequence ID" value="GGM23403.1"/>
    <property type="molecule type" value="Genomic_DNA"/>
</dbReference>
<evidence type="ECO:0000313" key="6">
    <source>
        <dbReference type="EMBL" id="GGM23403.1"/>
    </source>
</evidence>
<evidence type="ECO:0000259" key="5">
    <source>
        <dbReference type="PROSITE" id="PS50975"/>
    </source>
</evidence>
<evidence type="ECO:0000256" key="2">
    <source>
        <dbReference type="ARBA" id="ARBA00022741"/>
    </source>
</evidence>
<sequence length="417" mass="44648">MSEPVVIFLNLRRTHLEHSAAIEAAHRLGYGVALIADTVPAGLPDRIVRVVHQVDTYDQTAVDGAVEAIVAAYSVAGVVTWSDRDVETVSRIAERLGLAAPSVAAARIARNKYLMREALAGHPDTIPRFTRVTTWEELVKAVDDVGFPAVLKPTSGSGSKGIFVLRDKEQLRGAFDALMHYTRPEVDRVFLDNPNELILEEFLAGTEHSVEGFVSQGDIVIAGITDKQTIEPFRLELAHTFPSLLPADVSARVHQLTRTVITAIGLDNCTFHLECMVSPDGRARLVEIAARVGGDFITSHLVGLATGNPFAENVIRVATGQRPELGGGQPLYAGVRKIMADRPGVLVGLDGLAEALTVPGVRHVVLERPMGTLVKLPPADYMSSTVGAVLAVGDGADRVHDSLVRAVNAVRVGISEA</sequence>
<evidence type="ECO:0000313" key="7">
    <source>
        <dbReference type="Proteomes" id="UP000608890"/>
    </source>
</evidence>
<evidence type="ECO:0000256" key="3">
    <source>
        <dbReference type="ARBA" id="ARBA00022840"/>
    </source>
</evidence>
<dbReference type="InterPro" id="IPR041472">
    <property type="entry name" value="BL00235/CARNS1_N"/>
</dbReference>
<dbReference type="GO" id="GO:0016874">
    <property type="term" value="F:ligase activity"/>
    <property type="evidence" value="ECO:0007669"/>
    <property type="project" value="UniProtKB-KW"/>
</dbReference>
<keyword evidence="1" id="KW-0436">Ligase</keyword>
<reference evidence="6" key="2">
    <citation type="submission" date="2020-09" db="EMBL/GenBank/DDBJ databases">
        <authorList>
            <person name="Sun Q."/>
            <person name="Zhou Y."/>
        </authorList>
    </citation>
    <scope>NUCLEOTIDE SEQUENCE</scope>
    <source>
        <strain evidence="6">CGMCC 4.7312</strain>
    </source>
</reference>
<keyword evidence="7" id="KW-1185">Reference proteome</keyword>
<evidence type="ECO:0000256" key="1">
    <source>
        <dbReference type="ARBA" id="ARBA00022598"/>
    </source>
</evidence>
<proteinExistence type="predicted"/>
<feature type="domain" description="ATP-grasp" evidence="5">
    <location>
        <begin position="116"/>
        <end position="319"/>
    </location>
</feature>
<comment type="caution">
    <text evidence="6">The sequence shown here is derived from an EMBL/GenBank/DDBJ whole genome shotgun (WGS) entry which is preliminary data.</text>
</comment>
<dbReference type="SUPFAM" id="SSF56059">
    <property type="entry name" value="Glutathione synthetase ATP-binding domain-like"/>
    <property type="match status" value="1"/>
</dbReference>
<dbReference type="Pfam" id="PF18603">
    <property type="entry name" value="LAL_C2"/>
    <property type="match status" value="1"/>
</dbReference>
<protein>
    <recommendedName>
        <fullName evidence="5">ATP-grasp domain-containing protein</fullName>
    </recommendedName>
</protein>
<name>A0A917TI95_9ACTN</name>
<gene>
    <name evidence="6" type="ORF">GCM10011608_05150</name>
</gene>
<keyword evidence="3 4" id="KW-0067">ATP-binding</keyword>
<accession>A0A917TI95</accession>
<dbReference type="GO" id="GO:0046872">
    <property type="term" value="F:metal ion binding"/>
    <property type="evidence" value="ECO:0007669"/>
    <property type="project" value="InterPro"/>
</dbReference>